<organism evidence="1 2">
    <name type="scientific">Phanerochaete sordida</name>
    <dbReference type="NCBI Taxonomy" id="48140"/>
    <lineage>
        <taxon>Eukaryota</taxon>
        <taxon>Fungi</taxon>
        <taxon>Dikarya</taxon>
        <taxon>Basidiomycota</taxon>
        <taxon>Agaricomycotina</taxon>
        <taxon>Agaricomycetes</taxon>
        <taxon>Polyporales</taxon>
        <taxon>Phanerochaetaceae</taxon>
        <taxon>Phanerochaete</taxon>
    </lineage>
</organism>
<evidence type="ECO:0000313" key="1">
    <source>
        <dbReference type="EMBL" id="GJE96701.1"/>
    </source>
</evidence>
<gene>
    <name evidence="1" type="ORF">PsYK624_129060</name>
</gene>
<dbReference type="EMBL" id="BPQB01000063">
    <property type="protein sequence ID" value="GJE96701.1"/>
    <property type="molecule type" value="Genomic_DNA"/>
</dbReference>
<protein>
    <submittedName>
        <fullName evidence="1">Uncharacterized protein</fullName>
    </submittedName>
</protein>
<dbReference type="AlphaFoldDB" id="A0A9P3LIN2"/>
<comment type="caution">
    <text evidence="1">The sequence shown here is derived from an EMBL/GenBank/DDBJ whole genome shotgun (WGS) entry which is preliminary data.</text>
</comment>
<accession>A0A9P3LIN2</accession>
<sequence length="296" mass="32846">MSLDPNDAERIVTYLNAQLQAVWIRARDASRRLGRGAIPLKSRQAIAPVTYSLEGQVGDNAGAPGRLRFEIQLDPPQLDVVCGHTAVFKLNVVKACFTLADSGSEEVIPKSEITFKMGYQMKDGVIAAKRWKRFHLDYPNARLVHMYPPVARGQETFELHLRRYLSFLHSGKHSTLFCPVASSNESRSCTIDFTRSAKSPPAALSVHGVAVADINSCLRRSWLVASTMPKFEDEKAVDNTKLSLRMWKSKTMIEGKDVQYEITLGAPELSAQLSTDLKTARVHPSGSSAIGRWPYS</sequence>
<proteinExistence type="predicted"/>
<dbReference type="Proteomes" id="UP000703269">
    <property type="component" value="Unassembled WGS sequence"/>
</dbReference>
<name>A0A9P3LIN2_9APHY</name>
<evidence type="ECO:0000313" key="2">
    <source>
        <dbReference type="Proteomes" id="UP000703269"/>
    </source>
</evidence>
<keyword evidence="2" id="KW-1185">Reference proteome</keyword>
<reference evidence="1 2" key="1">
    <citation type="submission" date="2021-08" db="EMBL/GenBank/DDBJ databases">
        <title>Draft Genome Sequence of Phanerochaete sordida strain YK-624.</title>
        <authorList>
            <person name="Mori T."/>
            <person name="Dohra H."/>
            <person name="Suzuki T."/>
            <person name="Kawagishi H."/>
            <person name="Hirai H."/>
        </authorList>
    </citation>
    <scope>NUCLEOTIDE SEQUENCE [LARGE SCALE GENOMIC DNA]</scope>
    <source>
        <strain evidence="1 2">YK-624</strain>
    </source>
</reference>